<accession>A0A8J3AZS3</accession>
<dbReference type="Proteomes" id="UP000649739">
    <property type="component" value="Unassembled WGS sequence"/>
</dbReference>
<sequence length="127" mass="14754">MDWEYHRDWMEYMSSLRAAGKDVKRIKVVDEPLNDYWRFTHEQTGRSNEAGDTTRWTNRRNLADCLLPPTDFNILDEAELMLLHFDGALNPAGYSLVSEPRVVEAVTKAFRRARDVAVPHDVYRPAS</sequence>
<feature type="domain" description="DUF6879" evidence="1">
    <location>
        <begin position="4"/>
        <end position="124"/>
    </location>
</feature>
<gene>
    <name evidence="2" type="ORF">GCM10010123_06890</name>
</gene>
<dbReference type="InterPro" id="IPR049244">
    <property type="entry name" value="DUF6879"/>
</dbReference>
<evidence type="ECO:0000313" key="3">
    <source>
        <dbReference type="Proteomes" id="UP000649739"/>
    </source>
</evidence>
<keyword evidence="3" id="KW-1185">Reference proteome</keyword>
<name>A0A8J3AZS3_9ACTN</name>
<evidence type="ECO:0000259" key="1">
    <source>
        <dbReference type="Pfam" id="PF21806"/>
    </source>
</evidence>
<dbReference type="EMBL" id="BMQB01000001">
    <property type="protein sequence ID" value="GGJ79685.1"/>
    <property type="molecule type" value="Genomic_DNA"/>
</dbReference>
<dbReference type="AlphaFoldDB" id="A0A8J3AZS3"/>
<dbReference type="Pfam" id="PF21806">
    <property type="entry name" value="DUF6879"/>
    <property type="match status" value="1"/>
</dbReference>
<reference evidence="2" key="1">
    <citation type="journal article" date="2014" name="Int. J. Syst. Evol. Microbiol.">
        <title>Complete genome sequence of Corynebacterium casei LMG S-19264T (=DSM 44701T), isolated from a smear-ripened cheese.</title>
        <authorList>
            <consortium name="US DOE Joint Genome Institute (JGI-PGF)"/>
            <person name="Walter F."/>
            <person name="Albersmeier A."/>
            <person name="Kalinowski J."/>
            <person name="Ruckert C."/>
        </authorList>
    </citation>
    <scope>NUCLEOTIDE SEQUENCE</scope>
    <source>
        <strain evidence="2">JCM 3090</strain>
    </source>
</reference>
<evidence type="ECO:0000313" key="2">
    <source>
        <dbReference type="EMBL" id="GGJ79685.1"/>
    </source>
</evidence>
<proteinExistence type="predicted"/>
<protein>
    <recommendedName>
        <fullName evidence="1">DUF6879 domain-containing protein</fullName>
    </recommendedName>
</protein>
<reference evidence="2" key="2">
    <citation type="submission" date="2020-09" db="EMBL/GenBank/DDBJ databases">
        <authorList>
            <person name="Sun Q."/>
            <person name="Ohkuma M."/>
        </authorList>
    </citation>
    <scope>NUCLEOTIDE SEQUENCE</scope>
    <source>
        <strain evidence="2">JCM 3090</strain>
    </source>
</reference>
<organism evidence="2 3">
    <name type="scientific">Pilimelia anulata</name>
    <dbReference type="NCBI Taxonomy" id="53371"/>
    <lineage>
        <taxon>Bacteria</taxon>
        <taxon>Bacillati</taxon>
        <taxon>Actinomycetota</taxon>
        <taxon>Actinomycetes</taxon>
        <taxon>Micromonosporales</taxon>
        <taxon>Micromonosporaceae</taxon>
        <taxon>Pilimelia</taxon>
    </lineage>
</organism>
<comment type="caution">
    <text evidence="2">The sequence shown here is derived from an EMBL/GenBank/DDBJ whole genome shotgun (WGS) entry which is preliminary data.</text>
</comment>